<dbReference type="AlphaFoldDB" id="A0A5B7H181"/>
<evidence type="ECO:0000313" key="1">
    <source>
        <dbReference type="EMBL" id="MPC64832.1"/>
    </source>
</evidence>
<evidence type="ECO:0000313" key="2">
    <source>
        <dbReference type="Proteomes" id="UP000324222"/>
    </source>
</evidence>
<dbReference type="OrthoDB" id="6354997at2759"/>
<organism evidence="1 2">
    <name type="scientific">Portunus trituberculatus</name>
    <name type="common">Swimming crab</name>
    <name type="synonym">Neptunus trituberculatus</name>
    <dbReference type="NCBI Taxonomy" id="210409"/>
    <lineage>
        <taxon>Eukaryota</taxon>
        <taxon>Metazoa</taxon>
        <taxon>Ecdysozoa</taxon>
        <taxon>Arthropoda</taxon>
        <taxon>Crustacea</taxon>
        <taxon>Multicrustacea</taxon>
        <taxon>Malacostraca</taxon>
        <taxon>Eumalacostraca</taxon>
        <taxon>Eucarida</taxon>
        <taxon>Decapoda</taxon>
        <taxon>Pleocyemata</taxon>
        <taxon>Brachyura</taxon>
        <taxon>Eubrachyura</taxon>
        <taxon>Portunoidea</taxon>
        <taxon>Portunidae</taxon>
        <taxon>Portuninae</taxon>
        <taxon>Portunus</taxon>
    </lineage>
</organism>
<gene>
    <name evidence="1" type="ORF">E2C01_058953</name>
</gene>
<reference evidence="1 2" key="1">
    <citation type="submission" date="2019-05" db="EMBL/GenBank/DDBJ databases">
        <title>Another draft genome of Portunus trituberculatus and its Hox gene families provides insights of decapod evolution.</title>
        <authorList>
            <person name="Jeong J.-H."/>
            <person name="Song I."/>
            <person name="Kim S."/>
            <person name="Choi T."/>
            <person name="Kim D."/>
            <person name="Ryu S."/>
            <person name="Kim W."/>
        </authorList>
    </citation>
    <scope>NUCLEOTIDE SEQUENCE [LARGE SCALE GENOMIC DNA]</scope>
    <source>
        <tissue evidence="1">Muscle</tissue>
    </source>
</reference>
<keyword evidence="2" id="KW-1185">Reference proteome</keyword>
<proteinExistence type="predicted"/>
<sequence>MEKFQGGMWWDSNLRVDVCPIPRSSPYLLRACFSASLSCVRGRLEEGDEAVVQHVLRRASPESLAKQVHTFADKIHSGEEGAVVLYISGEILVTPEGPALCLPSAQPAPTNVLLSSLVNALAAVPTLVLLLDAVAVRVDEAASQSARSNPHAHILPPLLHPNMAAVGGASTERLQVVGSRCSAFSAELAREILHGVTMQQLHQRTNQQLTAALRTNASSPSPPVTLFSNLSQDWLF</sequence>
<name>A0A5B7H181_PORTR</name>
<dbReference type="EMBL" id="VSRR010022635">
    <property type="protein sequence ID" value="MPC64832.1"/>
    <property type="molecule type" value="Genomic_DNA"/>
</dbReference>
<accession>A0A5B7H181</accession>
<protein>
    <submittedName>
        <fullName evidence="1">Uncharacterized protein</fullName>
    </submittedName>
</protein>
<dbReference type="Proteomes" id="UP000324222">
    <property type="component" value="Unassembled WGS sequence"/>
</dbReference>
<comment type="caution">
    <text evidence="1">The sequence shown here is derived from an EMBL/GenBank/DDBJ whole genome shotgun (WGS) entry which is preliminary data.</text>
</comment>